<accession>E6VU57</accession>
<dbReference type="PANTHER" id="PTHR37164">
    <property type="entry name" value="BACTERIOHEMERYTHRIN"/>
    <property type="match status" value="1"/>
</dbReference>
<keyword evidence="2" id="KW-0813">Transport</keyword>
<dbReference type="OrthoDB" id="9774644at2"/>
<dbReference type="HOGENOM" id="CLU_086902_3_0_7"/>
<keyword evidence="2" id="KW-0561">Oxygen transport</keyword>
<dbReference type="NCBIfam" id="TIGR02481">
    <property type="entry name" value="hemeryth_dom"/>
    <property type="match status" value="1"/>
</dbReference>
<evidence type="ECO:0000259" key="5">
    <source>
        <dbReference type="Pfam" id="PF01814"/>
    </source>
</evidence>
<dbReference type="Proteomes" id="UP000002191">
    <property type="component" value="Chromosome"/>
</dbReference>
<keyword evidence="4" id="KW-0408">Iron</keyword>
<feature type="domain" description="Hemerythrin-like" evidence="5">
    <location>
        <begin position="13"/>
        <end position="123"/>
    </location>
</feature>
<dbReference type="InterPro" id="IPR035938">
    <property type="entry name" value="Hemerythrin-like_sf"/>
</dbReference>
<dbReference type="AlphaFoldDB" id="E6VU57"/>
<dbReference type="PROSITE" id="PS00550">
    <property type="entry name" value="HEMERYTHRINS"/>
    <property type="match status" value="1"/>
</dbReference>
<evidence type="ECO:0000313" key="6">
    <source>
        <dbReference type="EMBL" id="ADU62250.1"/>
    </source>
</evidence>
<dbReference type="NCBIfam" id="NF033749">
    <property type="entry name" value="bact_hemeryth"/>
    <property type="match status" value="1"/>
</dbReference>
<dbReference type="GO" id="GO:0005344">
    <property type="term" value="F:oxygen carrier activity"/>
    <property type="evidence" value="ECO:0007669"/>
    <property type="project" value="UniProtKB-KW"/>
</dbReference>
<reference evidence="6 7" key="2">
    <citation type="journal article" date="2014" name="Genome Announc.">
        <title>Complete Genome Sequence of the Subsurface, Mesophilic Sulfate-Reducing Bacterium Desulfovibrio aespoeensis Aspo-2.</title>
        <authorList>
            <person name="Pedersen K."/>
            <person name="Bengtsson A."/>
            <person name="Edlund J."/>
            <person name="Rabe L."/>
            <person name="Hazen T."/>
            <person name="Chakraborty R."/>
            <person name="Goodwin L."/>
            <person name="Shapiro N."/>
        </authorList>
    </citation>
    <scope>NUCLEOTIDE SEQUENCE [LARGE SCALE GENOMIC DNA]</scope>
    <source>
        <strain evidence="7">ATCC 700646 / DSM 10631 / Aspo-2</strain>
    </source>
</reference>
<dbReference type="KEGG" id="das:Daes_1236"/>
<gene>
    <name evidence="6" type="ordered locus">Daes_1236</name>
</gene>
<dbReference type="GO" id="GO:0046872">
    <property type="term" value="F:metal ion binding"/>
    <property type="evidence" value="ECO:0007669"/>
    <property type="project" value="UniProtKB-KW"/>
</dbReference>
<evidence type="ECO:0000256" key="1">
    <source>
        <dbReference type="ARBA" id="ARBA00010587"/>
    </source>
</evidence>
<evidence type="ECO:0000256" key="3">
    <source>
        <dbReference type="ARBA" id="ARBA00022723"/>
    </source>
</evidence>
<dbReference type="eggNOG" id="COG2703">
    <property type="taxonomic scope" value="Bacteria"/>
</dbReference>
<dbReference type="CDD" id="cd12107">
    <property type="entry name" value="Hemerythrin"/>
    <property type="match status" value="1"/>
</dbReference>
<dbReference type="InterPro" id="IPR050669">
    <property type="entry name" value="Hemerythrin"/>
</dbReference>
<proteinExistence type="inferred from homology"/>
<dbReference type="EMBL" id="CP002431">
    <property type="protein sequence ID" value="ADU62250.1"/>
    <property type="molecule type" value="Genomic_DNA"/>
</dbReference>
<name>E6VU57_PSEA9</name>
<dbReference type="Pfam" id="PF01814">
    <property type="entry name" value="Hemerythrin"/>
    <property type="match status" value="1"/>
</dbReference>
<evidence type="ECO:0000256" key="4">
    <source>
        <dbReference type="ARBA" id="ARBA00023004"/>
    </source>
</evidence>
<dbReference type="InterPro" id="IPR012827">
    <property type="entry name" value="Hemerythrin_metal-bd"/>
</dbReference>
<protein>
    <submittedName>
        <fullName evidence="6">Hemerythrin-like metal-binding protein</fullName>
    </submittedName>
</protein>
<dbReference type="STRING" id="643562.Daes_1236"/>
<keyword evidence="7" id="KW-1185">Reference proteome</keyword>
<organism evidence="6 7">
    <name type="scientific">Pseudodesulfovibrio aespoeensis (strain ATCC 700646 / DSM 10631 / Aspo-2)</name>
    <name type="common">Desulfovibrio aespoeensis</name>
    <dbReference type="NCBI Taxonomy" id="643562"/>
    <lineage>
        <taxon>Bacteria</taxon>
        <taxon>Pseudomonadati</taxon>
        <taxon>Thermodesulfobacteriota</taxon>
        <taxon>Desulfovibrionia</taxon>
        <taxon>Desulfovibrionales</taxon>
        <taxon>Desulfovibrionaceae</taxon>
    </lineage>
</organism>
<dbReference type="InterPro" id="IPR012312">
    <property type="entry name" value="Hemerythrin-like"/>
</dbReference>
<evidence type="ECO:0000313" key="7">
    <source>
        <dbReference type="Proteomes" id="UP000002191"/>
    </source>
</evidence>
<dbReference type="PANTHER" id="PTHR37164:SF1">
    <property type="entry name" value="BACTERIOHEMERYTHRIN"/>
    <property type="match status" value="1"/>
</dbReference>
<comment type="similarity">
    <text evidence="1">Belongs to the hemerythrin family.</text>
</comment>
<dbReference type="Gene3D" id="1.20.120.50">
    <property type="entry name" value="Hemerythrin-like"/>
    <property type="match status" value="1"/>
</dbReference>
<sequence length="131" mass="15182">MPLMQWDTNLSVGVEEIDAQHKTLVDLVNQTYEAIQGQDHALLAELVDRMAAYGRTHFATEERYMRDHGFPGIEEHKFQHAKFNATVDDFRRKLDSQTNLTQVFVFLSSWLAAHIMNEDMRYAAHMAGREN</sequence>
<keyword evidence="3" id="KW-0479">Metal-binding</keyword>
<reference evidence="7" key="1">
    <citation type="submission" date="2010-12" db="EMBL/GenBank/DDBJ databases">
        <title>Complete sequence of Desulfovibrio aespoeensis Aspo-2.</title>
        <authorList>
            <consortium name="US DOE Joint Genome Institute"/>
            <person name="Lucas S."/>
            <person name="Copeland A."/>
            <person name="Lapidus A."/>
            <person name="Cheng J.-F."/>
            <person name="Goodwin L."/>
            <person name="Pitluck S."/>
            <person name="Chertkov O."/>
            <person name="Misra M."/>
            <person name="Detter J.C."/>
            <person name="Han C."/>
            <person name="Tapia R."/>
            <person name="Land M."/>
            <person name="Hauser L."/>
            <person name="Kyrpides N."/>
            <person name="Ivanova N."/>
            <person name="Ovchinnikova G."/>
            <person name="Pedersen K."/>
            <person name="Jagevall S."/>
            <person name="Hazen T."/>
            <person name="Woyke T."/>
        </authorList>
    </citation>
    <scope>NUCLEOTIDE SEQUENCE [LARGE SCALE GENOMIC DNA]</scope>
    <source>
        <strain evidence="7">ATCC 700646 / DSM 10631 / Aspo-2</strain>
    </source>
</reference>
<dbReference type="SUPFAM" id="SSF47188">
    <property type="entry name" value="Hemerythrin-like"/>
    <property type="match status" value="1"/>
</dbReference>
<evidence type="ECO:0000256" key="2">
    <source>
        <dbReference type="ARBA" id="ARBA00022621"/>
    </source>
</evidence>
<dbReference type="RefSeq" id="WP_013514181.1">
    <property type="nucleotide sequence ID" value="NC_014844.1"/>
</dbReference>
<dbReference type="InterPro" id="IPR016131">
    <property type="entry name" value="Haemerythrin_Fe_BS"/>
</dbReference>